<protein>
    <submittedName>
        <fullName evidence="1">Uncharacterized protein</fullName>
    </submittedName>
</protein>
<reference evidence="1" key="1">
    <citation type="submission" date="2020-07" db="EMBL/GenBank/DDBJ databases">
        <title>Multicomponent nature underlies the extraordinary mechanical properties of spider dragline silk.</title>
        <authorList>
            <person name="Kono N."/>
            <person name="Nakamura H."/>
            <person name="Mori M."/>
            <person name="Yoshida Y."/>
            <person name="Ohtoshi R."/>
            <person name="Malay A.D."/>
            <person name="Moran D.A.P."/>
            <person name="Tomita M."/>
            <person name="Numata K."/>
            <person name="Arakawa K."/>
        </authorList>
    </citation>
    <scope>NUCLEOTIDE SEQUENCE</scope>
</reference>
<evidence type="ECO:0000313" key="2">
    <source>
        <dbReference type="Proteomes" id="UP000887116"/>
    </source>
</evidence>
<accession>A0A8X6IA73</accession>
<sequence>MFVYCFEVRKFFEWTTRIKDDFRERYVYSFRFSTDNLSFSPCSQHLKVVCKTRGTFMHLGKEKILFCWKKIPYDSEKSIYCFWEEYKSLN</sequence>
<name>A0A8X6IA73_TRICU</name>
<dbReference type="Proteomes" id="UP000887116">
    <property type="component" value="Unassembled WGS sequence"/>
</dbReference>
<dbReference type="AlphaFoldDB" id="A0A8X6IA73"/>
<gene>
    <name evidence="1" type="ORF">TNCT_10211</name>
</gene>
<dbReference type="EMBL" id="BMAO01011425">
    <property type="protein sequence ID" value="GFQ73545.1"/>
    <property type="molecule type" value="Genomic_DNA"/>
</dbReference>
<proteinExistence type="predicted"/>
<comment type="caution">
    <text evidence="1">The sequence shown here is derived from an EMBL/GenBank/DDBJ whole genome shotgun (WGS) entry which is preliminary data.</text>
</comment>
<organism evidence="1 2">
    <name type="scientific">Trichonephila clavata</name>
    <name type="common">Joro spider</name>
    <name type="synonym">Nephila clavata</name>
    <dbReference type="NCBI Taxonomy" id="2740835"/>
    <lineage>
        <taxon>Eukaryota</taxon>
        <taxon>Metazoa</taxon>
        <taxon>Ecdysozoa</taxon>
        <taxon>Arthropoda</taxon>
        <taxon>Chelicerata</taxon>
        <taxon>Arachnida</taxon>
        <taxon>Araneae</taxon>
        <taxon>Araneomorphae</taxon>
        <taxon>Entelegynae</taxon>
        <taxon>Araneoidea</taxon>
        <taxon>Nephilidae</taxon>
        <taxon>Trichonephila</taxon>
    </lineage>
</organism>
<keyword evidence="2" id="KW-1185">Reference proteome</keyword>
<evidence type="ECO:0000313" key="1">
    <source>
        <dbReference type="EMBL" id="GFQ73545.1"/>
    </source>
</evidence>